<reference evidence="6 7" key="1">
    <citation type="journal article" date="2016" name="Gene">
        <title>PacBio SMRT assembly of a complex multi-replicon genome reveals chlorocatechol degradative operon in a region of genome plasticity.</title>
        <authorList>
            <person name="Ricker N."/>
            <person name="Shen S.Y."/>
            <person name="Goordial J."/>
            <person name="Jin S."/>
            <person name="Fulthorpe R.R."/>
        </authorList>
    </citation>
    <scope>NUCLEOTIDE SEQUENCE [LARGE SCALE GENOMIC DNA]</scope>
    <source>
        <strain evidence="6 7">OLGA172</strain>
    </source>
</reference>
<dbReference type="RefSeq" id="WP_063499387.1">
    <property type="nucleotide sequence ID" value="NZ_CP014579.1"/>
</dbReference>
<dbReference type="Proteomes" id="UP000076852">
    <property type="component" value="Chromosome 2"/>
</dbReference>
<accession>A0A160FTV8</accession>
<dbReference type="Gene3D" id="3.40.190.290">
    <property type="match status" value="1"/>
</dbReference>
<dbReference type="InterPro" id="IPR058163">
    <property type="entry name" value="LysR-type_TF_proteobact-type"/>
</dbReference>
<comment type="similarity">
    <text evidence="1">Belongs to the LysR transcriptional regulatory family.</text>
</comment>
<name>A0A160FTV8_9BURK</name>
<dbReference type="AlphaFoldDB" id="A0A160FTV8"/>
<dbReference type="InterPro" id="IPR036388">
    <property type="entry name" value="WH-like_DNA-bd_sf"/>
</dbReference>
<dbReference type="STRING" id="1804984.AYM40_28130"/>
<evidence type="ECO:0000313" key="6">
    <source>
        <dbReference type="EMBL" id="ANB76138.1"/>
    </source>
</evidence>
<dbReference type="FunFam" id="1.10.10.10:FF:000001">
    <property type="entry name" value="LysR family transcriptional regulator"/>
    <property type="match status" value="1"/>
</dbReference>
<protein>
    <submittedName>
        <fullName evidence="6">Transcriptional regulator</fullName>
    </submittedName>
</protein>
<feature type="domain" description="HTH lysR-type" evidence="5">
    <location>
        <begin position="1"/>
        <end position="59"/>
    </location>
</feature>
<proteinExistence type="inferred from homology"/>
<evidence type="ECO:0000313" key="7">
    <source>
        <dbReference type="Proteomes" id="UP000076852"/>
    </source>
</evidence>
<evidence type="ECO:0000259" key="5">
    <source>
        <dbReference type="PROSITE" id="PS50931"/>
    </source>
</evidence>
<keyword evidence="4" id="KW-0804">Transcription</keyword>
<dbReference type="KEGG" id="buz:AYM40_28130"/>
<dbReference type="InterPro" id="IPR036390">
    <property type="entry name" value="WH_DNA-bd_sf"/>
</dbReference>
<dbReference type="SUPFAM" id="SSF46785">
    <property type="entry name" value="Winged helix' DNA-binding domain"/>
    <property type="match status" value="1"/>
</dbReference>
<dbReference type="PRINTS" id="PR00039">
    <property type="entry name" value="HTHLYSR"/>
</dbReference>
<dbReference type="Pfam" id="PF00126">
    <property type="entry name" value="HTH_1"/>
    <property type="match status" value="1"/>
</dbReference>
<dbReference type="SUPFAM" id="SSF53850">
    <property type="entry name" value="Periplasmic binding protein-like II"/>
    <property type="match status" value="1"/>
</dbReference>
<evidence type="ECO:0000256" key="3">
    <source>
        <dbReference type="ARBA" id="ARBA00023125"/>
    </source>
</evidence>
<dbReference type="PANTHER" id="PTHR30537">
    <property type="entry name" value="HTH-TYPE TRANSCRIPTIONAL REGULATOR"/>
    <property type="match status" value="1"/>
</dbReference>
<dbReference type="PANTHER" id="PTHR30537:SF5">
    <property type="entry name" value="HTH-TYPE TRANSCRIPTIONAL ACTIVATOR TTDR-RELATED"/>
    <property type="match status" value="1"/>
</dbReference>
<organism evidence="6 7">
    <name type="scientific">Paraburkholderia phytofirmans OLGA172</name>
    <dbReference type="NCBI Taxonomy" id="1417228"/>
    <lineage>
        <taxon>Bacteria</taxon>
        <taxon>Pseudomonadati</taxon>
        <taxon>Pseudomonadota</taxon>
        <taxon>Betaproteobacteria</taxon>
        <taxon>Burkholderiales</taxon>
        <taxon>Burkholderiaceae</taxon>
        <taxon>Paraburkholderia</taxon>
    </lineage>
</organism>
<evidence type="ECO:0000256" key="4">
    <source>
        <dbReference type="ARBA" id="ARBA00023163"/>
    </source>
</evidence>
<evidence type="ECO:0000256" key="1">
    <source>
        <dbReference type="ARBA" id="ARBA00009437"/>
    </source>
</evidence>
<evidence type="ECO:0000256" key="2">
    <source>
        <dbReference type="ARBA" id="ARBA00023015"/>
    </source>
</evidence>
<dbReference type="OrthoDB" id="9786526at2"/>
<gene>
    <name evidence="6" type="ORF">AYM40_28130</name>
</gene>
<sequence length="319" mass="34589">MDQLTALATFVRVIETGSFSTAARSLGVSQPAVSKAIATLEERLAVRLLLRSTRGLTPTDAGEAFYERAKRVMLEVEQAEYVARGASTRLSGRVRVSADVTFTRLHLMPALNGFLDTYPDLALDILLDDRNVDLLEEGVDVGLRTGTRDTSNMPARKLGEALRYVVGSPAYFEHAGIPCTPGELSCHQFINYSQQGGGRVWTFRRNDTESSVSLNGRLSVSALEAVREAVLAGMGIAVAPEWLFLPELKSGQVRTVLTDWRLPPCELWAVIPAGRMASRKTRAFISFVQEALGQANASVAAPQPCGGYFSAPIQEALTS</sequence>
<keyword evidence="2" id="KW-0805">Transcription regulation</keyword>
<dbReference type="EMBL" id="CP014579">
    <property type="protein sequence ID" value="ANB76138.1"/>
    <property type="molecule type" value="Genomic_DNA"/>
</dbReference>
<dbReference type="Pfam" id="PF03466">
    <property type="entry name" value="LysR_substrate"/>
    <property type="match status" value="1"/>
</dbReference>
<dbReference type="GO" id="GO:0003700">
    <property type="term" value="F:DNA-binding transcription factor activity"/>
    <property type="evidence" value="ECO:0007669"/>
    <property type="project" value="InterPro"/>
</dbReference>
<keyword evidence="3" id="KW-0238">DNA-binding</keyword>
<keyword evidence="7" id="KW-1185">Reference proteome</keyword>
<dbReference type="CDD" id="cd08422">
    <property type="entry name" value="PBP2_CrgA_like"/>
    <property type="match status" value="1"/>
</dbReference>
<dbReference type="PROSITE" id="PS50931">
    <property type="entry name" value="HTH_LYSR"/>
    <property type="match status" value="1"/>
</dbReference>
<dbReference type="InterPro" id="IPR005119">
    <property type="entry name" value="LysR_subst-bd"/>
</dbReference>
<dbReference type="Gene3D" id="1.10.10.10">
    <property type="entry name" value="Winged helix-like DNA-binding domain superfamily/Winged helix DNA-binding domain"/>
    <property type="match status" value="1"/>
</dbReference>
<dbReference type="GO" id="GO:0003677">
    <property type="term" value="F:DNA binding"/>
    <property type="evidence" value="ECO:0007669"/>
    <property type="project" value="UniProtKB-KW"/>
</dbReference>
<dbReference type="InterPro" id="IPR000847">
    <property type="entry name" value="LysR_HTH_N"/>
</dbReference>